<comment type="caution">
    <text evidence="1">The sequence shown here is derived from an EMBL/GenBank/DDBJ whole genome shotgun (WGS) entry which is preliminary data.</text>
</comment>
<protein>
    <submittedName>
        <fullName evidence="1">Uncharacterized protein</fullName>
    </submittedName>
</protein>
<gene>
    <name evidence="1" type="ORF">VNI00_017565</name>
</gene>
<name>A0AAW0B8L4_9AGAR</name>
<sequence>MSLPSHVIRQVPVVPIAVDSSFHFASHLRRLEERVPPITMKEDMGPEPLTDELWMELFGGDLSDLSTEEDEETVVKTSGAGSKTVSLITNPKPRRLRLDCVEIPRKRFHRRPPIQDKPRSISSDVCTTPLHVQSKKNSKRREKRKALKLSLGPRRRFSPSCGGLRRVLGQAHPIHVAFSAKDMAAAKGAHTGKRGQIREDRTPPNIPGLLASGFRHIQWDGRTPCPILDNTGRIIAVLCGRPSSPAYADALAQAFGQVMEEGRTAPLGVQTDQGTRRGRFPAFNIGCAMGMGSSQPVALNNGAMTPVLARLMRHEGVQRMAGFHNAAFATWAPRLYRKYEEVASTMYRHNPALPRNFADGVFTAATFNFGGNVWTYPHRDFFNWAFGWCFITALGNFDATRGGQIILWELKLIVDFPHAATIAIPSAVITHSNIPVQEGDECVSFTQYSAGPIFRWAENGCRTEKELEAQDPMAFAAMVANKPYAYLQRLPLYSTLTELTDLV</sequence>
<keyword evidence="2" id="KW-1185">Reference proteome</keyword>
<evidence type="ECO:0000313" key="2">
    <source>
        <dbReference type="Proteomes" id="UP001383192"/>
    </source>
</evidence>
<reference evidence="1 2" key="1">
    <citation type="submission" date="2024-01" db="EMBL/GenBank/DDBJ databases">
        <title>A draft genome for a cacao thread blight-causing isolate of Paramarasmius palmivorus.</title>
        <authorList>
            <person name="Baruah I.K."/>
            <person name="Bukari Y."/>
            <person name="Amoako-Attah I."/>
            <person name="Meinhardt L.W."/>
            <person name="Bailey B.A."/>
            <person name="Cohen S.P."/>
        </authorList>
    </citation>
    <scope>NUCLEOTIDE SEQUENCE [LARGE SCALE GENOMIC DNA]</scope>
    <source>
        <strain evidence="1 2">GH-12</strain>
    </source>
</reference>
<dbReference type="AlphaFoldDB" id="A0AAW0B8L4"/>
<evidence type="ECO:0000313" key="1">
    <source>
        <dbReference type="EMBL" id="KAK7021033.1"/>
    </source>
</evidence>
<organism evidence="1 2">
    <name type="scientific">Paramarasmius palmivorus</name>
    <dbReference type="NCBI Taxonomy" id="297713"/>
    <lineage>
        <taxon>Eukaryota</taxon>
        <taxon>Fungi</taxon>
        <taxon>Dikarya</taxon>
        <taxon>Basidiomycota</taxon>
        <taxon>Agaricomycotina</taxon>
        <taxon>Agaricomycetes</taxon>
        <taxon>Agaricomycetidae</taxon>
        <taxon>Agaricales</taxon>
        <taxon>Marasmiineae</taxon>
        <taxon>Marasmiaceae</taxon>
        <taxon>Paramarasmius</taxon>
    </lineage>
</organism>
<dbReference type="Gene3D" id="3.60.130.30">
    <property type="match status" value="1"/>
</dbReference>
<proteinExistence type="predicted"/>
<accession>A0AAW0B8L4</accession>
<dbReference type="Proteomes" id="UP001383192">
    <property type="component" value="Unassembled WGS sequence"/>
</dbReference>
<dbReference type="EMBL" id="JAYKXP010000178">
    <property type="protein sequence ID" value="KAK7021033.1"/>
    <property type="molecule type" value="Genomic_DNA"/>
</dbReference>